<evidence type="ECO:0000313" key="2">
    <source>
        <dbReference type="EMBL" id="AXJ05995.1"/>
    </source>
</evidence>
<keyword evidence="1" id="KW-1133">Transmembrane helix</keyword>
<feature type="transmembrane region" description="Helical" evidence="1">
    <location>
        <begin position="220"/>
        <end position="244"/>
    </location>
</feature>
<dbReference type="RefSeq" id="WP_115078617.1">
    <property type="nucleotide sequence ID" value="NZ_CP022313.1"/>
</dbReference>
<evidence type="ECO:0000313" key="3">
    <source>
        <dbReference type="Proteomes" id="UP000254535"/>
    </source>
</evidence>
<gene>
    <name evidence="2" type="ORF">CFN16_18260</name>
</gene>
<evidence type="ECO:0000256" key="1">
    <source>
        <dbReference type="SAM" id="Phobius"/>
    </source>
</evidence>
<name>A0A345UZU3_PSEFL</name>
<keyword evidence="1" id="KW-0472">Membrane</keyword>
<organism evidence="2 3">
    <name type="scientific">Pseudomonas fluorescens</name>
    <dbReference type="NCBI Taxonomy" id="294"/>
    <lineage>
        <taxon>Bacteria</taxon>
        <taxon>Pseudomonadati</taxon>
        <taxon>Pseudomonadota</taxon>
        <taxon>Gammaproteobacteria</taxon>
        <taxon>Pseudomonadales</taxon>
        <taxon>Pseudomonadaceae</taxon>
        <taxon>Pseudomonas</taxon>
    </lineage>
</organism>
<protein>
    <submittedName>
        <fullName evidence="2">Uncharacterized protein</fullName>
    </submittedName>
</protein>
<dbReference type="EMBL" id="CP022313">
    <property type="protein sequence ID" value="AXJ05995.1"/>
    <property type="molecule type" value="Genomic_DNA"/>
</dbReference>
<accession>A0A345UZU3</accession>
<keyword evidence="1" id="KW-0812">Transmembrane</keyword>
<dbReference type="Proteomes" id="UP000254535">
    <property type="component" value="Chromosome"/>
</dbReference>
<feature type="transmembrane region" description="Helical" evidence="1">
    <location>
        <begin position="195"/>
        <end position="213"/>
    </location>
</feature>
<proteinExistence type="predicted"/>
<dbReference type="AlphaFoldDB" id="A0A345UZU3"/>
<reference evidence="2 3" key="1">
    <citation type="submission" date="2017-07" db="EMBL/GenBank/DDBJ databases">
        <title>Genome sequence of Pseudomonas NEP1.</title>
        <authorList>
            <person name="Nascimento F.X."/>
        </authorList>
    </citation>
    <scope>NUCLEOTIDE SEQUENCE [LARGE SCALE GENOMIC DNA]</scope>
    <source>
        <strain evidence="2 3">NEP1</strain>
    </source>
</reference>
<sequence>MAEPLLVTGSYVVQKAHELENSPLDMAIAGMEGAATRFSLDAISDAKVRSNYMSNIKRMSVETKAEVAAGRLSAQEGAAFCQEMRNRILVEHRKFTSAQGVAFAERKKRLPPTLQDTLDKYALKTANVEYNKLTAEQKSKVYYEILDSAGRDNAPVSKGTQKLRIMGKVGLLVTATFAVYEIMNADNKVKETARQGIIIGGGAAGGGLAGLGVSAFCGPGALACAVAIVLAGSIVGGIAGSAVADTFDEELEEFSKWEVL</sequence>